<protein>
    <submittedName>
        <fullName evidence="1">Uncharacterized protein</fullName>
    </submittedName>
</protein>
<sequence length="160" mass="17005">MPKVQRSPNLLRDIAELRDAVAAMQRAGREQAELPFFPTSLHGLVYEDNTTFTTVWETVLSPRTATLSLGLVLLGDVVGTTNTGGAWQVVFNDSTVVASGSVPPTFSFTFPALTLDLTPYLTAAQLKTQVQVQRTSGATTGGKYGAGGAIGCSPRYARLI</sequence>
<dbReference type="Proteomes" id="UP000621386">
    <property type="component" value="Unassembled WGS sequence"/>
</dbReference>
<evidence type="ECO:0000313" key="2">
    <source>
        <dbReference type="Proteomes" id="UP000621386"/>
    </source>
</evidence>
<keyword evidence="2" id="KW-1185">Reference proteome</keyword>
<organism evidence="1 2">
    <name type="scientific">Streptomyces musisoli</name>
    <dbReference type="NCBI Taxonomy" id="2802280"/>
    <lineage>
        <taxon>Bacteria</taxon>
        <taxon>Bacillati</taxon>
        <taxon>Actinomycetota</taxon>
        <taxon>Actinomycetes</taxon>
        <taxon>Kitasatosporales</taxon>
        <taxon>Streptomycetaceae</taxon>
        <taxon>Streptomyces</taxon>
    </lineage>
</organism>
<comment type="caution">
    <text evidence="1">The sequence shown here is derived from an EMBL/GenBank/DDBJ whole genome shotgun (WGS) entry which is preliminary data.</text>
</comment>
<reference evidence="1 2" key="1">
    <citation type="submission" date="2021-01" db="EMBL/GenBank/DDBJ databases">
        <title>WGS of actinomycetes isolated from Thailand.</title>
        <authorList>
            <person name="Thawai C."/>
        </authorList>
    </citation>
    <scope>NUCLEOTIDE SEQUENCE [LARGE SCALE GENOMIC DNA]</scope>
    <source>
        <strain evidence="1 2">CH5-8</strain>
    </source>
</reference>
<proteinExistence type="predicted"/>
<gene>
    <name evidence="1" type="ORF">JK361_22520</name>
</gene>
<evidence type="ECO:0000313" key="1">
    <source>
        <dbReference type="EMBL" id="MBL1107344.1"/>
    </source>
</evidence>
<dbReference type="EMBL" id="JAERRH010000008">
    <property type="protein sequence ID" value="MBL1107344.1"/>
    <property type="molecule type" value="Genomic_DNA"/>
</dbReference>
<name>A0ABS1P4Q0_9ACTN</name>
<dbReference type="RefSeq" id="WP_201821103.1">
    <property type="nucleotide sequence ID" value="NZ_JAERRH010000008.1"/>
</dbReference>
<accession>A0ABS1P4Q0</accession>